<reference evidence="8" key="1">
    <citation type="submission" date="2017-12" db="EMBL/GenBank/DDBJ databases">
        <title>Sequencing the genomes of 1000 Actinobacteria strains.</title>
        <authorList>
            <person name="Klenk H.-P."/>
        </authorList>
    </citation>
    <scope>NUCLEOTIDE SEQUENCE [LARGE SCALE GENOMIC DNA]</scope>
    <source>
        <strain evidence="8">DSM 44228</strain>
    </source>
</reference>
<evidence type="ECO:0000256" key="7">
    <source>
        <dbReference type="ARBA" id="ARBA00033711"/>
    </source>
</evidence>
<evidence type="ECO:0000256" key="3">
    <source>
        <dbReference type="ARBA" id="ARBA00012953"/>
    </source>
</evidence>
<dbReference type="InterPro" id="IPR036702">
    <property type="entry name" value="ComB-like_sf"/>
</dbReference>
<comment type="catalytic activity">
    <reaction evidence="7">
        <text>(2R)-O-phospho-3-sulfolactate + H2O = (2R)-3-sulfolactate + phosphate</text>
        <dbReference type="Rhea" id="RHEA:23416"/>
        <dbReference type="ChEBI" id="CHEBI:15377"/>
        <dbReference type="ChEBI" id="CHEBI:15597"/>
        <dbReference type="ChEBI" id="CHEBI:43474"/>
        <dbReference type="ChEBI" id="CHEBI:58738"/>
        <dbReference type="EC" id="3.1.3.71"/>
    </reaction>
</comment>
<dbReference type="STRING" id="994479.GCA_000194155_02966"/>
<protein>
    <recommendedName>
        <fullName evidence="4">Probable 2-phosphosulfolactate phosphatase</fullName>
        <ecNumber evidence="3">3.1.3.71</ecNumber>
    </recommendedName>
</protein>
<dbReference type="Gene3D" id="3.90.1560.10">
    <property type="entry name" value="ComB-like"/>
    <property type="match status" value="1"/>
</dbReference>
<dbReference type="InterPro" id="IPR005238">
    <property type="entry name" value="ComB-like"/>
</dbReference>
<dbReference type="PANTHER" id="PTHR37311">
    <property type="entry name" value="2-PHOSPHOSULFOLACTATE PHOSPHATASE-RELATED"/>
    <property type="match status" value="1"/>
</dbReference>
<gene>
    <name evidence="8" type="ORF">A8926_2477</name>
</gene>
<comment type="cofactor">
    <cofactor evidence="1">
        <name>Mg(2+)</name>
        <dbReference type="ChEBI" id="CHEBI:18420"/>
    </cofactor>
</comment>
<evidence type="ECO:0000256" key="2">
    <source>
        <dbReference type="ARBA" id="ARBA00009997"/>
    </source>
</evidence>
<keyword evidence="9" id="KW-1185">Reference proteome</keyword>
<evidence type="ECO:0000256" key="1">
    <source>
        <dbReference type="ARBA" id="ARBA00001946"/>
    </source>
</evidence>
<keyword evidence="5" id="KW-0378">Hydrolase</keyword>
<dbReference type="EC" id="3.1.3.71" evidence="3"/>
<dbReference type="RefSeq" id="WP_010695864.1">
    <property type="nucleotide sequence ID" value="NZ_CP061007.1"/>
</dbReference>
<name>A0A2N3XVX7_SACSN</name>
<evidence type="ECO:0000313" key="8">
    <source>
        <dbReference type="EMBL" id="PKW14827.1"/>
    </source>
</evidence>
<sequence>MTSANLDVHLDWALPGLRALADCPVLVVVDVLSFSTAVDVATATGARVLPLRWQDASIPAGVVLAQPRCLDEWSLSPSSLRTLAPDVLLGLPSPNGATLCAEASATGATVFVGCLRNAEAVAHAAAQEGGPIGVIAAGERRDDQLRPAIEDQLGAGAIISALPGRRSPEAELAAAAFRAVSGEIGSLLADCESGRELAELGFAHDVALAAEVNSSQQAPVLRDEVLGAW</sequence>
<organism evidence="8 9">
    <name type="scientific">Saccharopolyspora spinosa</name>
    <dbReference type="NCBI Taxonomy" id="60894"/>
    <lineage>
        <taxon>Bacteria</taxon>
        <taxon>Bacillati</taxon>
        <taxon>Actinomycetota</taxon>
        <taxon>Actinomycetes</taxon>
        <taxon>Pseudonocardiales</taxon>
        <taxon>Pseudonocardiaceae</taxon>
        <taxon>Saccharopolyspora</taxon>
    </lineage>
</organism>
<dbReference type="GO" id="GO:0050532">
    <property type="term" value="F:2-phosphosulfolactate phosphatase activity"/>
    <property type="evidence" value="ECO:0007669"/>
    <property type="project" value="UniProtKB-EC"/>
</dbReference>
<evidence type="ECO:0000313" key="9">
    <source>
        <dbReference type="Proteomes" id="UP000233786"/>
    </source>
</evidence>
<accession>A0A2N3XVX7</accession>
<evidence type="ECO:0000256" key="6">
    <source>
        <dbReference type="ARBA" id="ARBA00022842"/>
    </source>
</evidence>
<evidence type="ECO:0000256" key="5">
    <source>
        <dbReference type="ARBA" id="ARBA00022801"/>
    </source>
</evidence>
<dbReference type="PANTHER" id="PTHR37311:SF1">
    <property type="entry name" value="2-PHOSPHOSULFOLACTATE PHOSPHATASE-RELATED"/>
    <property type="match status" value="1"/>
</dbReference>
<dbReference type="AlphaFoldDB" id="A0A2N3XVX7"/>
<proteinExistence type="inferred from homology"/>
<dbReference type="EMBL" id="PJNB01000001">
    <property type="protein sequence ID" value="PKW14827.1"/>
    <property type="molecule type" value="Genomic_DNA"/>
</dbReference>
<dbReference type="SUPFAM" id="SSF142823">
    <property type="entry name" value="ComB-like"/>
    <property type="match status" value="1"/>
</dbReference>
<dbReference type="GO" id="GO:0050545">
    <property type="term" value="F:sulfopyruvate decarboxylase activity"/>
    <property type="evidence" value="ECO:0007669"/>
    <property type="project" value="TreeGrafter"/>
</dbReference>
<dbReference type="Proteomes" id="UP000233786">
    <property type="component" value="Unassembled WGS sequence"/>
</dbReference>
<keyword evidence="6" id="KW-0460">Magnesium</keyword>
<dbReference type="Pfam" id="PF04029">
    <property type="entry name" value="2-ph_phosp"/>
    <property type="match status" value="1"/>
</dbReference>
<evidence type="ECO:0000256" key="4">
    <source>
        <dbReference type="ARBA" id="ARBA00021948"/>
    </source>
</evidence>
<comment type="caution">
    <text evidence="8">The sequence shown here is derived from an EMBL/GenBank/DDBJ whole genome shotgun (WGS) entry which is preliminary data.</text>
</comment>
<comment type="similarity">
    <text evidence="2">Belongs to the ComB family.</text>
</comment>
<dbReference type="GO" id="GO:0000287">
    <property type="term" value="F:magnesium ion binding"/>
    <property type="evidence" value="ECO:0007669"/>
    <property type="project" value="InterPro"/>
</dbReference>